<evidence type="ECO:0000256" key="7">
    <source>
        <dbReference type="ARBA" id="ARBA00022989"/>
    </source>
</evidence>
<dbReference type="Pfam" id="PF02705">
    <property type="entry name" value="K_trans"/>
    <property type="match status" value="1"/>
</dbReference>
<dbReference type="PANTHER" id="PTHR30540">
    <property type="entry name" value="OSMOTIC STRESS POTASSIUM TRANSPORTER"/>
    <property type="match status" value="1"/>
</dbReference>
<gene>
    <name evidence="14" type="ORF">D5086_0000275700</name>
</gene>
<dbReference type="STRING" id="43335.A0A4U5N9E3"/>
<feature type="transmembrane region" description="Helical" evidence="10">
    <location>
        <begin position="257"/>
        <end position="276"/>
    </location>
</feature>
<keyword evidence="6 10" id="KW-0630">Potassium</keyword>
<feature type="transmembrane region" description="Helical" evidence="10">
    <location>
        <begin position="12"/>
        <end position="32"/>
    </location>
</feature>
<feature type="transmembrane region" description="Helical" evidence="10">
    <location>
        <begin position="180"/>
        <end position="200"/>
    </location>
</feature>
<evidence type="ECO:0000256" key="1">
    <source>
        <dbReference type="ARBA" id="ARBA00004651"/>
    </source>
</evidence>
<name>A0A4U5N9E3_POPAL</name>
<keyword evidence="3" id="KW-0813">Transport</keyword>
<keyword evidence="8 10" id="KW-0406">Ion transport</keyword>
<evidence type="ECO:0000256" key="2">
    <source>
        <dbReference type="ARBA" id="ARBA00008440"/>
    </source>
</evidence>
<dbReference type="GO" id="GO:0005886">
    <property type="term" value="C:plasma membrane"/>
    <property type="evidence" value="ECO:0007669"/>
    <property type="project" value="UniProtKB-SubCell"/>
</dbReference>
<feature type="transmembrane region" description="Helical" evidence="10">
    <location>
        <begin position="466"/>
        <end position="483"/>
    </location>
</feature>
<feature type="transmembrane region" description="Helical" evidence="10">
    <location>
        <begin position="436"/>
        <end position="454"/>
    </location>
</feature>
<dbReference type="GO" id="GO:0015079">
    <property type="term" value="F:potassium ion transmembrane transporter activity"/>
    <property type="evidence" value="ECO:0007669"/>
    <property type="project" value="UniProtKB-UniRule"/>
</dbReference>
<evidence type="ECO:0000256" key="3">
    <source>
        <dbReference type="ARBA" id="ARBA00022448"/>
    </source>
</evidence>
<evidence type="ECO:0000313" key="14">
    <source>
        <dbReference type="EMBL" id="TKR79000.1"/>
    </source>
</evidence>
<evidence type="ECO:0000256" key="6">
    <source>
        <dbReference type="ARBA" id="ARBA00022958"/>
    </source>
</evidence>
<feature type="transmembrane region" description="Helical" evidence="10">
    <location>
        <begin position="381"/>
        <end position="398"/>
    </location>
</feature>
<dbReference type="AlphaFoldDB" id="A0A4U5N9E3"/>
<keyword evidence="9 10" id="KW-0472">Membrane</keyword>
<dbReference type="Pfam" id="PF22776">
    <property type="entry name" value="K_trans_C"/>
    <property type="match status" value="1"/>
</dbReference>
<feature type="transmembrane region" description="Helical" evidence="10">
    <location>
        <begin position="543"/>
        <end position="561"/>
    </location>
</feature>
<feature type="transmembrane region" description="Helical" evidence="10">
    <location>
        <begin position="141"/>
        <end position="168"/>
    </location>
</feature>
<feature type="transmembrane region" description="Helical" evidence="10">
    <location>
        <begin position="410"/>
        <end position="429"/>
    </location>
</feature>
<evidence type="ECO:0000256" key="9">
    <source>
        <dbReference type="ARBA" id="ARBA00023136"/>
    </source>
</evidence>
<feature type="transmembrane region" description="Helical" evidence="10">
    <location>
        <begin position="328"/>
        <end position="348"/>
    </location>
</feature>
<feature type="domain" description="K+ potassium transporter C-terminal" evidence="13">
    <location>
        <begin position="517"/>
        <end position="775"/>
    </location>
</feature>
<comment type="similarity">
    <text evidence="2 10">Belongs to the HAK/KUP transporter (TC 2.A.72.3) family.</text>
</comment>
<feature type="transmembrane region" description="Helical" evidence="10">
    <location>
        <begin position="207"/>
        <end position="231"/>
    </location>
</feature>
<dbReference type="InterPro" id="IPR053952">
    <property type="entry name" value="K_trans_C"/>
</dbReference>
<feature type="region of interest" description="Disordered" evidence="11">
    <location>
        <begin position="645"/>
        <end position="664"/>
    </location>
</feature>
<evidence type="ECO:0000259" key="13">
    <source>
        <dbReference type="Pfam" id="PF22776"/>
    </source>
</evidence>
<evidence type="ECO:0000256" key="11">
    <source>
        <dbReference type="SAM" id="MobiDB-lite"/>
    </source>
</evidence>
<evidence type="ECO:0000256" key="8">
    <source>
        <dbReference type="ARBA" id="ARBA00023065"/>
    </source>
</evidence>
<dbReference type="EMBL" id="RCHU01001081">
    <property type="protein sequence ID" value="TKR79000.1"/>
    <property type="molecule type" value="Genomic_DNA"/>
</dbReference>
<evidence type="ECO:0000256" key="5">
    <source>
        <dbReference type="ARBA" id="ARBA00022692"/>
    </source>
</evidence>
<dbReference type="NCBIfam" id="TIGR00794">
    <property type="entry name" value="kup"/>
    <property type="match status" value="1"/>
</dbReference>
<sequence>MAECKNRRKHVLLLAYQSFGMVFSDLCTPPLYVYKCTFSGRLRHYQNEDTVFGAFSLVFWTLTLFSLFKYVGFMLCANDNGEGGIFALYSVICRHAKFCLLPNQQAADEEISTYHSVGYSNRNVVSSRFKKFVEGHKKMKTALLVLVLFGAAVFITIAIFTPAISILSSVEGLQVRAKNLHHGMLVIIALFLLIGLFVLQHYGMHRVAFIFSPIVILWLLSIAFVGIYNIINWNPRVYQALSPYYIYKFFGETGKDGWISLGGILLCITGTEVVFAGLGQFTASSIRVAFSFVVYPCLVLQYMGQAAFLSKNFSSVSTSFHSSIPDSLFWPVTVMATLAAIVAGQAVVSATFSIAKQCHALGCFPRIKIVHKSKWVHRQTYIPEINWALMILCLAVTVGSQDTIHLGNAYGIACITGIFVTTCLTSMIIDFVWHKNLLVALLYFSFFGIIEIIFVSSSCMRIPKGGWFPLVLTAVFMSVMYVWHYGSRKKYLYDLHNKASMKWILTLGPDLGIVRIPGIGLVYTELASGVPAMFSQFITDLPTFYQVVVFICVKTVPIPYVSQKERYLIGRIGPKPYRMYRCIVRYGYKDVHENDDYDFENAIVMSVAEFIQLEAEGGGTLDGSVDGRLAVVRSSENFGKRFMMSESDGNKESSSWSYPASGSSSRSAALQKLKSIYELESPEFCNRRRIQLKLLDTTYKDSRVKEELLELLEAKDAGVAYVIGHSHIKAKWNATFWKRLLINVFLSFLRKNCRSPSVGLNIPHISLIEVGMNYYLIPGMGPFAPASEKNTVAFEQQAIELIILMGFVMFVQFIIQVGF</sequence>
<comment type="caution">
    <text evidence="14">The sequence shown here is derived from an EMBL/GenBank/DDBJ whole genome shotgun (WGS) entry which is preliminary data.</text>
</comment>
<dbReference type="PANTHER" id="PTHR30540:SF108">
    <property type="entry name" value="POTASSIUM TRANSPORTER 3"/>
    <property type="match status" value="1"/>
</dbReference>
<protein>
    <recommendedName>
        <fullName evidence="10">Potassium transporter</fullName>
    </recommendedName>
</protein>
<dbReference type="InterPro" id="IPR053951">
    <property type="entry name" value="K_trans_N"/>
</dbReference>
<feature type="transmembrane region" description="Helical" evidence="10">
    <location>
        <begin position="52"/>
        <end position="71"/>
    </location>
</feature>
<dbReference type="InterPro" id="IPR003855">
    <property type="entry name" value="K+_transporter"/>
</dbReference>
<accession>A0A4U5N9E3</accession>
<keyword evidence="7 10" id="KW-1133">Transmembrane helix</keyword>
<feature type="domain" description="K+ potassium transporter integral membrane" evidence="12">
    <location>
        <begin position="14"/>
        <end position="505"/>
    </location>
</feature>
<evidence type="ECO:0000256" key="4">
    <source>
        <dbReference type="ARBA" id="ARBA00022538"/>
    </source>
</evidence>
<keyword evidence="5 10" id="KW-0812">Transmembrane</keyword>
<comment type="subcellular location">
    <subcellularLocation>
        <location evidence="1">Cell membrane</location>
        <topology evidence="1">Multi-pass membrane protein</topology>
    </subcellularLocation>
    <subcellularLocation>
        <location evidence="10">Membrane</location>
        <topology evidence="10">Multi-pass membrane protein</topology>
    </subcellularLocation>
</comment>
<evidence type="ECO:0000259" key="12">
    <source>
        <dbReference type="Pfam" id="PF02705"/>
    </source>
</evidence>
<comment type="function">
    <text evidence="10">Potassium transporter.</text>
</comment>
<evidence type="ECO:0000256" key="10">
    <source>
        <dbReference type="RuleBase" id="RU321113"/>
    </source>
</evidence>
<feature type="transmembrane region" description="Helical" evidence="10">
    <location>
        <begin position="797"/>
        <end position="815"/>
    </location>
</feature>
<comment type="caution">
    <text evidence="10">Lacks conserved residue(s) required for the propagation of feature annotation.</text>
</comment>
<feature type="compositionally biased region" description="Low complexity" evidence="11">
    <location>
        <begin position="653"/>
        <end position="664"/>
    </location>
</feature>
<reference evidence="14" key="1">
    <citation type="submission" date="2018-10" db="EMBL/GenBank/DDBJ databases">
        <title>Population genomic analysis revealed the cold adaptation of white poplar.</title>
        <authorList>
            <person name="Liu Y.-J."/>
        </authorList>
    </citation>
    <scope>NUCLEOTIDE SEQUENCE [LARGE SCALE GENOMIC DNA]</scope>
    <source>
        <strain evidence="14">PAL-ZL1</strain>
    </source>
</reference>
<proteinExistence type="inferred from homology"/>
<keyword evidence="4 10" id="KW-0633">Potassium transport</keyword>
<organism evidence="14">
    <name type="scientific">Populus alba</name>
    <name type="common">White poplar</name>
    <dbReference type="NCBI Taxonomy" id="43335"/>
    <lineage>
        <taxon>Eukaryota</taxon>
        <taxon>Viridiplantae</taxon>
        <taxon>Streptophyta</taxon>
        <taxon>Embryophyta</taxon>
        <taxon>Tracheophyta</taxon>
        <taxon>Spermatophyta</taxon>
        <taxon>Magnoliopsida</taxon>
        <taxon>eudicotyledons</taxon>
        <taxon>Gunneridae</taxon>
        <taxon>Pentapetalae</taxon>
        <taxon>rosids</taxon>
        <taxon>fabids</taxon>
        <taxon>Malpighiales</taxon>
        <taxon>Salicaceae</taxon>
        <taxon>Saliceae</taxon>
        <taxon>Populus</taxon>
    </lineage>
</organism>
<feature type="transmembrane region" description="Helical" evidence="10">
    <location>
        <begin position="503"/>
        <end position="523"/>
    </location>
</feature>
<feature type="transmembrane region" description="Helical" evidence="10">
    <location>
        <begin position="288"/>
        <end position="308"/>
    </location>
</feature>